<comment type="subcellular location">
    <subcellularLocation>
        <location evidence="1">Mitochondrion inner membrane</location>
        <topology evidence="1">Peripheral membrane protein</topology>
    </subcellularLocation>
</comment>
<evidence type="ECO:0000256" key="11">
    <source>
        <dbReference type="ARBA" id="ARBA00023136"/>
    </source>
</evidence>
<evidence type="ECO:0000256" key="8">
    <source>
        <dbReference type="ARBA" id="ARBA00022946"/>
    </source>
</evidence>
<dbReference type="SUPFAM" id="SSF54427">
    <property type="entry name" value="NTF2-like"/>
    <property type="match status" value="1"/>
</dbReference>
<evidence type="ECO:0000256" key="9">
    <source>
        <dbReference type="ARBA" id="ARBA00023010"/>
    </source>
</evidence>
<keyword evidence="3 13" id="KW-0813">Transport</keyword>
<evidence type="ECO:0000256" key="1">
    <source>
        <dbReference type="ARBA" id="ARBA00004637"/>
    </source>
</evidence>
<evidence type="ECO:0000256" key="2">
    <source>
        <dbReference type="ARBA" id="ARBA00009597"/>
    </source>
</evidence>
<keyword evidence="8" id="KW-0809">Transit peptide</keyword>
<dbReference type="GO" id="GO:0005743">
    <property type="term" value="C:mitochondrial inner membrane"/>
    <property type="evidence" value="ECO:0007669"/>
    <property type="project" value="UniProtKB-SubCell"/>
</dbReference>
<comment type="function">
    <text evidence="13">Essential component of the PAM complex, a complex required for the translocation of transit peptide-containing proteins from the inner membrane into the mitochondrial matrix in an ATP-dependent manner.</text>
</comment>
<evidence type="ECO:0000256" key="5">
    <source>
        <dbReference type="ARBA" id="ARBA00022792"/>
    </source>
</evidence>
<keyword evidence="7 13" id="KW-0653">Protein transport</keyword>
<gene>
    <name evidence="16" type="ORF">RDB_LOCUS31</name>
</gene>
<dbReference type="PANTHER" id="PTHR10721:SF1">
    <property type="entry name" value="MITOCHONDRIAL IMPORT INNER MEMBRANE TRANSLOCASE SUBUNIT TIM44"/>
    <property type="match status" value="1"/>
</dbReference>
<keyword evidence="4" id="KW-0547">Nucleotide-binding</keyword>
<dbReference type="InterPro" id="IPR017303">
    <property type="entry name" value="Tim44"/>
</dbReference>
<keyword evidence="11 13" id="KW-0472">Membrane</keyword>
<evidence type="ECO:0000259" key="15">
    <source>
        <dbReference type="SMART" id="SM00978"/>
    </source>
</evidence>
<evidence type="ECO:0000313" key="17">
    <source>
        <dbReference type="Proteomes" id="UP000663841"/>
    </source>
</evidence>
<dbReference type="FunFam" id="3.10.450.240:FF:000002">
    <property type="entry name" value="Mitochondrial import inner membrane translocase subunit TIM44"/>
    <property type="match status" value="1"/>
</dbReference>
<evidence type="ECO:0000256" key="12">
    <source>
        <dbReference type="ARBA" id="ARBA00074309"/>
    </source>
</evidence>
<keyword evidence="14" id="KW-0175">Coiled coil</keyword>
<keyword evidence="10 13" id="KW-0496">Mitochondrion</keyword>
<evidence type="ECO:0000256" key="13">
    <source>
        <dbReference type="PIRNR" id="PIRNR037871"/>
    </source>
</evidence>
<dbReference type="SMART" id="SM00978">
    <property type="entry name" value="Tim44"/>
    <property type="match status" value="1"/>
</dbReference>
<evidence type="ECO:0000256" key="4">
    <source>
        <dbReference type="ARBA" id="ARBA00022741"/>
    </source>
</evidence>
<comment type="caution">
    <text evidence="16">The sequence shown here is derived from an EMBL/GenBank/DDBJ whole genome shotgun (WGS) entry which is preliminary data.</text>
</comment>
<dbReference type="PIRSF" id="PIRSF037871">
    <property type="entry name" value="TIM44"/>
    <property type="match status" value="1"/>
</dbReference>
<dbReference type="InterPro" id="IPR007379">
    <property type="entry name" value="Tim44-like_dom"/>
</dbReference>
<dbReference type="Pfam" id="PF04280">
    <property type="entry name" value="Tim44"/>
    <property type="match status" value="1"/>
</dbReference>
<dbReference type="Proteomes" id="UP000663841">
    <property type="component" value="Unassembled WGS sequence"/>
</dbReference>
<keyword evidence="6" id="KW-0067">ATP-binding</keyword>
<name>A0A8H2WQH9_9AGAM</name>
<evidence type="ECO:0000313" key="16">
    <source>
        <dbReference type="EMBL" id="CAE6393913.1"/>
    </source>
</evidence>
<dbReference type="PANTHER" id="PTHR10721">
    <property type="entry name" value="MITOCHONDRIAL IMPORT INNER MEMBRANE TRANSLOCASE SUBUNIT TIM44"/>
    <property type="match status" value="1"/>
</dbReference>
<organism evidence="16 17">
    <name type="scientific">Rhizoctonia solani</name>
    <dbReference type="NCBI Taxonomy" id="456999"/>
    <lineage>
        <taxon>Eukaryota</taxon>
        <taxon>Fungi</taxon>
        <taxon>Dikarya</taxon>
        <taxon>Basidiomycota</taxon>
        <taxon>Agaricomycotina</taxon>
        <taxon>Agaricomycetes</taxon>
        <taxon>Cantharellales</taxon>
        <taxon>Ceratobasidiaceae</taxon>
        <taxon>Rhizoctonia</taxon>
    </lineage>
</organism>
<evidence type="ECO:0000256" key="14">
    <source>
        <dbReference type="SAM" id="Coils"/>
    </source>
</evidence>
<sequence>MIHRIRARNISAALRAGRPTPVPINVLRSVAGARAQFHASANRRNEIKSPFQTFVDVLKEEIQKNRELQQNVKQLQGDLTSSIKENPKLQAAAEELRKNGIKISDAVGEAVRSLEASGFYQGSKITRATAAVSSAVATSTEPIRNTEAYKAISEAVAEALDDSGASRYGGYEEKDVRRKLREKRLAKAGVQNRMAGARRIREDTEAGSAMVLHKDAGKFEKWEEMKQTNPVLRTFASWKAAYDESENPVVSGLRSVTTTIGGWFDETETAQVTRVMRLMDPAFNMESFIRELREYIIPEVVDAYLSADREGLQQWCGEGTFNMLWATMEQYTKQGLISESKVIDIANVDVAKGTLLENNVPVFVVSFSTQEVLVFRSAKTGEVVVGAPDRVEQCSYAAVITRVEDELDNELTGGWKVVEMARRSTRSSL</sequence>
<dbReference type="Gene3D" id="3.10.450.240">
    <property type="match status" value="1"/>
</dbReference>
<keyword evidence="5 13" id="KW-0999">Mitochondrion inner membrane</keyword>
<reference evidence="16" key="1">
    <citation type="submission" date="2021-01" db="EMBL/GenBank/DDBJ databases">
        <authorList>
            <person name="Kaushik A."/>
        </authorList>
    </citation>
    <scope>NUCLEOTIDE SEQUENCE</scope>
    <source>
        <strain evidence="16">AG3-T5</strain>
    </source>
</reference>
<dbReference type="AlphaFoldDB" id="A0A8H2WQH9"/>
<evidence type="ECO:0000256" key="3">
    <source>
        <dbReference type="ARBA" id="ARBA00022448"/>
    </source>
</evidence>
<feature type="coiled-coil region" evidence="14">
    <location>
        <begin position="58"/>
        <end position="85"/>
    </location>
</feature>
<dbReference type="EMBL" id="CAJMWW010000001">
    <property type="protein sequence ID" value="CAE6393913.1"/>
    <property type="molecule type" value="Genomic_DNA"/>
</dbReference>
<keyword evidence="9 13" id="KW-0811">Translocation</keyword>
<evidence type="ECO:0000256" key="10">
    <source>
        <dbReference type="ARBA" id="ARBA00023128"/>
    </source>
</evidence>
<comment type="similarity">
    <text evidence="2 13">Belongs to the Tim44 family.</text>
</comment>
<feature type="domain" description="Tim44-like" evidence="15">
    <location>
        <begin position="269"/>
        <end position="422"/>
    </location>
</feature>
<proteinExistence type="inferred from homology"/>
<dbReference type="GO" id="GO:0005524">
    <property type="term" value="F:ATP binding"/>
    <property type="evidence" value="ECO:0007669"/>
    <property type="project" value="UniProtKB-KW"/>
</dbReference>
<protein>
    <recommendedName>
        <fullName evidence="12 13">Mitochondrial import inner membrane translocase subunit TIM44</fullName>
    </recommendedName>
</protein>
<dbReference type="InterPro" id="IPR032710">
    <property type="entry name" value="NTF2-like_dom_sf"/>
</dbReference>
<accession>A0A8H2WQH9</accession>
<evidence type="ECO:0000256" key="6">
    <source>
        <dbReference type="ARBA" id="ARBA00022840"/>
    </source>
</evidence>
<dbReference type="GO" id="GO:0051087">
    <property type="term" value="F:protein-folding chaperone binding"/>
    <property type="evidence" value="ECO:0007669"/>
    <property type="project" value="InterPro"/>
</dbReference>
<evidence type="ECO:0000256" key="7">
    <source>
        <dbReference type="ARBA" id="ARBA00022927"/>
    </source>
</evidence>
<dbReference type="InterPro" id="IPR039544">
    <property type="entry name" value="Tim44-like"/>
</dbReference>
<dbReference type="GO" id="GO:0030150">
    <property type="term" value="P:protein import into mitochondrial matrix"/>
    <property type="evidence" value="ECO:0007669"/>
    <property type="project" value="InterPro"/>
</dbReference>